<evidence type="ECO:0000313" key="2">
    <source>
        <dbReference type="Proteomes" id="UP000234881"/>
    </source>
</evidence>
<dbReference type="Proteomes" id="UP000234881">
    <property type="component" value="Unassembled WGS sequence"/>
</dbReference>
<organism evidence="1 2">
    <name type="scientific">Cohaesibacter celericrescens</name>
    <dbReference type="NCBI Taxonomy" id="2067669"/>
    <lineage>
        <taxon>Bacteria</taxon>
        <taxon>Pseudomonadati</taxon>
        <taxon>Pseudomonadota</taxon>
        <taxon>Alphaproteobacteria</taxon>
        <taxon>Hyphomicrobiales</taxon>
        <taxon>Cohaesibacteraceae</taxon>
    </lineage>
</organism>
<dbReference type="EMBL" id="PKUQ01000025">
    <property type="protein sequence ID" value="PLW76584.1"/>
    <property type="molecule type" value="Genomic_DNA"/>
</dbReference>
<keyword evidence="2" id="KW-1185">Reference proteome</keyword>
<dbReference type="RefSeq" id="WP_101534436.1">
    <property type="nucleotide sequence ID" value="NZ_PKUQ01000025.1"/>
</dbReference>
<sequence>MSIVPETKGFLGSSMANENLSLGNLLDFVNSTKEWSNRKCFVSPDLLKITYLGENSEHEFSLLNNGRWIGYEFLPNEPDSAPLSLSFSSVKSFVAFFNCDNWETVVMHASKAIHQN</sequence>
<evidence type="ECO:0000313" key="1">
    <source>
        <dbReference type="EMBL" id="PLW76584.1"/>
    </source>
</evidence>
<protein>
    <submittedName>
        <fullName evidence="1">Uncharacterized protein</fullName>
    </submittedName>
</protein>
<gene>
    <name evidence="1" type="ORF">C0081_13835</name>
</gene>
<accession>A0A2N5XQ17</accession>
<proteinExistence type="predicted"/>
<comment type="caution">
    <text evidence="1">The sequence shown here is derived from an EMBL/GenBank/DDBJ whole genome shotgun (WGS) entry which is preliminary data.</text>
</comment>
<dbReference type="AlphaFoldDB" id="A0A2N5XQ17"/>
<name>A0A2N5XQ17_9HYPH</name>
<reference evidence="1 2" key="1">
    <citation type="submission" date="2018-01" db="EMBL/GenBank/DDBJ databases">
        <title>The draft genome sequence of Cohaesibacter sp. H1304.</title>
        <authorList>
            <person name="Wang N.-N."/>
            <person name="Du Z.-J."/>
        </authorList>
    </citation>
    <scope>NUCLEOTIDE SEQUENCE [LARGE SCALE GENOMIC DNA]</scope>
    <source>
        <strain evidence="1 2">H1304</strain>
    </source>
</reference>